<feature type="transmembrane region" description="Helical" evidence="1">
    <location>
        <begin position="174"/>
        <end position="190"/>
    </location>
</feature>
<keyword evidence="1" id="KW-0812">Transmembrane</keyword>
<keyword evidence="1" id="KW-1133">Transmembrane helix</keyword>
<evidence type="ECO:0000313" key="3">
    <source>
        <dbReference type="Proteomes" id="UP000287247"/>
    </source>
</evidence>
<feature type="transmembrane region" description="Helical" evidence="1">
    <location>
        <begin position="90"/>
        <end position="111"/>
    </location>
</feature>
<evidence type="ECO:0000256" key="1">
    <source>
        <dbReference type="SAM" id="Phobius"/>
    </source>
</evidence>
<reference evidence="3" key="1">
    <citation type="submission" date="2017-05" db="EMBL/GenBank/DDBJ databases">
        <title>Physiological properties and genetic analysis related to exopolysaccharide production of fresh-water unicellular cyanobacterium Aphanothece sacrum, Suizenji Nori, that has been cultured as a food source in Japan.</title>
        <authorList>
            <person name="Kanesaki Y."/>
            <person name="Yoshikawa S."/>
            <person name="Ohki K."/>
        </authorList>
    </citation>
    <scope>NUCLEOTIDE SEQUENCE [LARGE SCALE GENOMIC DNA]</scope>
    <source>
        <strain evidence="3">FPU1</strain>
    </source>
</reference>
<protein>
    <submittedName>
        <fullName evidence="2">Uncharacterized protein</fullName>
    </submittedName>
</protein>
<proteinExistence type="predicted"/>
<accession>A0A401IJK2</accession>
<dbReference type="Proteomes" id="UP000287247">
    <property type="component" value="Unassembled WGS sequence"/>
</dbReference>
<name>A0A401IJK2_APHSA</name>
<gene>
    <name evidence="2" type="ORF">AsFPU1_2817</name>
</gene>
<evidence type="ECO:0000313" key="2">
    <source>
        <dbReference type="EMBL" id="GBF81404.1"/>
    </source>
</evidence>
<keyword evidence="1" id="KW-0472">Membrane</keyword>
<dbReference type="RefSeq" id="WP_124975156.1">
    <property type="nucleotide sequence ID" value="NZ_BDQK01000013.1"/>
</dbReference>
<comment type="caution">
    <text evidence="2">The sequence shown here is derived from an EMBL/GenBank/DDBJ whole genome shotgun (WGS) entry which is preliminary data.</text>
</comment>
<dbReference type="OrthoDB" id="514817at2"/>
<dbReference type="EMBL" id="BDQK01000013">
    <property type="protein sequence ID" value="GBF81404.1"/>
    <property type="molecule type" value="Genomic_DNA"/>
</dbReference>
<feature type="transmembrane region" description="Helical" evidence="1">
    <location>
        <begin position="20"/>
        <end position="43"/>
    </location>
</feature>
<sequence>MIQLFAFMKEVKYPLWNLNSISLIPVILLLFFAASLGMVWQIFHSHTLTEKILAFSLFLASIEQGRMAKVDLDQIVQVKQHIEDSRLTHFSLVTITTIIVELMGFFCAFFLPYWGTLIIILSLAGFNLFAGIRLHPNEEIMIEPWGVLPRLPILLADGLGLVLVSLAMLPFTPLVMVLLLLTIFLIYGWIKYI</sequence>
<organism evidence="2 3">
    <name type="scientific">Aphanothece sacrum FPU1</name>
    <dbReference type="NCBI Taxonomy" id="1920663"/>
    <lineage>
        <taxon>Bacteria</taxon>
        <taxon>Bacillati</taxon>
        <taxon>Cyanobacteriota</taxon>
        <taxon>Cyanophyceae</taxon>
        <taxon>Oscillatoriophycideae</taxon>
        <taxon>Chroococcales</taxon>
        <taxon>Aphanothecaceae</taxon>
        <taxon>Aphanothece</taxon>
    </lineage>
</organism>
<feature type="transmembrane region" description="Helical" evidence="1">
    <location>
        <begin position="117"/>
        <end position="135"/>
    </location>
</feature>
<dbReference type="AlphaFoldDB" id="A0A401IJK2"/>
<keyword evidence="3" id="KW-1185">Reference proteome</keyword>